<evidence type="ECO:0000313" key="2">
    <source>
        <dbReference type="EMBL" id="KKN49717.1"/>
    </source>
</evidence>
<protein>
    <recommendedName>
        <fullName evidence="1">DUF1330 domain-containing protein</fullName>
    </recommendedName>
</protein>
<dbReference type="InterPro" id="IPR010753">
    <property type="entry name" value="DUF1330"/>
</dbReference>
<dbReference type="InterPro" id="IPR011008">
    <property type="entry name" value="Dimeric_a/b-barrel"/>
</dbReference>
<accession>A0A0F9RIU2</accession>
<evidence type="ECO:0000259" key="1">
    <source>
        <dbReference type="Pfam" id="PF07045"/>
    </source>
</evidence>
<dbReference type="EMBL" id="LAZR01001154">
    <property type="protein sequence ID" value="KKN49717.1"/>
    <property type="molecule type" value="Genomic_DNA"/>
</dbReference>
<proteinExistence type="predicted"/>
<dbReference type="AlphaFoldDB" id="A0A0F9RIU2"/>
<dbReference type="Gene3D" id="3.30.70.100">
    <property type="match status" value="1"/>
</dbReference>
<name>A0A0F9RIU2_9ZZZZ</name>
<reference evidence="2" key="1">
    <citation type="journal article" date="2015" name="Nature">
        <title>Complex archaea that bridge the gap between prokaryotes and eukaryotes.</title>
        <authorList>
            <person name="Spang A."/>
            <person name="Saw J.H."/>
            <person name="Jorgensen S.L."/>
            <person name="Zaremba-Niedzwiedzka K."/>
            <person name="Martijn J."/>
            <person name="Lind A.E."/>
            <person name="van Eijk R."/>
            <person name="Schleper C."/>
            <person name="Guy L."/>
            <person name="Ettema T.J."/>
        </authorList>
    </citation>
    <scope>NUCLEOTIDE SEQUENCE</scope>
</reference>
<feature type="domain" description="DUF1330" evidence="1">
    <location>
        <begin position="2"/>
        <end position="95"/>
    </location>
</feature>
<dbReference type="Pfam" id="PF07045">
    <property type="entry name" value="DUF1330"/>
    <property type="match status" value="1"/>
</dbReference>
<sequence length="98" mass="11151">MPAYVVLTREHTHDTQEMERYSAKAKAAREGHDPQPLAFYGDFDVLEGSAMEGAVILRFPDMAAARAWYQSPAYQEARKHRFQGADYRVFIVDGIEEA</sequence>
<dbReference type="PANTHER" id="PTHR41521">
    <property type="match status" value="1"/>
</dbReference>
<dbReference type="PANTHER" id="PTHR41521:SF4">
    <property type="entry name" value="BLR0684 PROTEIN"/>
    <property type="match status" value="1"/>
</dbReference>
<organism evidence="2">
    <name type="scientific">marine sediment metagenome</name>
    <dbReference type="NCBI Taxonomy" id="412755"/>
    <lineage>
        <taxon>unclassified sequences</taxon>
        <taxon>metagenomes</taxon>
        <taxon>ecological metagenomes</taxon>
    </lineage>
</organism>
<gene>
    <name evidence="2" type="ORF">LCGC14_0640150</name>
</gene>
<comment type="caution">
    <text evidence="2">The sequence shown here is derived from an EMBL/GenBank/DDBJ whole genome shotgun (WGS) entry which is preliminary data.</text>
</comment>
<dbReference type="SUPFAM" id="SSF54909">
    <property type="entry name" value="Dimeric alpha+beta barrel"/>
    <property type="match status" value="1"/>
</dbReference>